<keyword evidence="1" id="KW-0812">Transmembrane</keyword>
<sequence length="64" mass="7032">MIDKADISARIAAVCYTLVIAAMVSFTLAWGGLGEPWRFDELLVFMGIALSPIPVCVLCFRRRG</sequence>
<feature type="transmembrane region" description="Helical" evidence="1">
    <location>
        <begin position="7"/>
        <end position="30"/>
    </location>
</feature>
<keyword evidence="1" id="KW-1133">Transmembrane helix</keyword>
<feature type="transmembrane region" description="Helical" evidence="1">
    <location>
        <begin position="42"/>
        <end position="60"/>
    </location>
</feature>
<organism evidence="2 3">
    <name type="scientific">Stenotrophomonas geniculata N1</name>
    <dbReference type="NCBI Taxonomy" id="1167641"/>
    <lineage>
        <taxon>Bacteria</taxon>
        <taxon>Pseudomonadati</taxon>
        <taxon>Pseudomonadota</taxon>
        <taxon>Gammaproteobacteria</taxon>
        <taxon>Lysobacterales</taxon>
        <taxon>Lysobacteraceae</taxon>
        <taxon>Stenotrophomonas</taxon>
    </lineage>
</organism>
<dbReference type="AlphaFoldDB" id="A0A0L8AG89"/>
<protein>
    <recommendedName>
        <fullName evidence="4">Transmembrane protein</fullName>
    </recommendedName>
</protein>
<evidence type="ECO:0000256" key="1">
    <source>
        <dbReference type="SAM" id="Phobius"/>
    </source>
</evidence>
<dbReference type="Proteomes" id="UP000036890">
    <property type="component" value="Unassembled WGS sequence"/>
</dbReference>
<evidence type="ECO:0000313" key="3">
    <source>
        <dbReference type="Proteomes" id="UP000036890"/>
    </source>
</evidence>
<dbReference type="EMBL" id="AJLO02000001">
    <property type="protein sequence ID" value="KOF01301.1"/>
    <property type="molecule type" value="Genomic_DNA"/>
</dbReference>
<evidence type="ECO:0008006" key="4">
    <source>
        <dbReference type="Google" id="ProtNLM"/>
    </source>
</evidence>
<accession>A0A0L8AG89</accession>
<keyword evidence="1" id="KW-0472">Membrane</keyword>
<reference evidence="2 3" key="1">
    <citation type="journal article" date="2012" name="J. Bacteriol.">
        <title>Genome sequence of a novel nicotine-degrading strain, Pseudomonas geniculata N1.</title>
        <authorList>
            <person name="Tang H."/>
            <person name="Yu H."/>
            <person name="Tai C."/>
            <person name="Huang K."/>
            <person name="Liu Y."/>
            <person name="Wang L."/>
            <person name="Yao Y."/>
            <person name="Wu G."/>
            <person name="Xu P."/>
        </authorList>
    </citation>
    <scope>NUCLEOTIDE SEQUENCE [LARGE SCALE GENOMIC DNA]</scope>
    <source>
        <strain evidence="2 3">N1</strain>
    </source>
</reference>
<comment type="caution">
    <text evidence="2">The sequence shown here is derived from an EMBL/GenBank/DDBJ whole genome shotgun (WGS) entry which is preliminary data.</text>
</comment>
<evidence type="ECO:0000313" key="2">
    <source>
        <dbReference type="EMBL" id="KOF01301.1"/>
    </source>
</evidence>
<name>A0A0L8AG89_9GAMM</name>
<proteinExistence type="predicted"/>
<gene>
    <name evidence="2" type="ORF">W7K_00605</name>
</gene>